<dbReference type="GO" id="GO:0004497">
    <property type="term" value="F:monooxygenase activity"/>
    <property type="evidence" value="ECO:0007669"/>
    <property type="project" value="UniProtKB-KW"/>
</dbReference>
<keyword evidence="1" id="KW-0560">Oxidoreductase</keyword>
<keyword evidence="1" id="KW-0503">Monooxygenase</keyword>
<dbReference type="Proteomes" id="UP000345637">
    <property type="component" value="Unassembled WGS sequence"/>
</dbReference>
<sequence length="91" mass="10517">MVEQWESVAHLEAHLQTPHMKPTLKRVKGDVLRPVSVFCSPAFKPAREEKIRSESELAERQFCLNSRSGFQIRHIPFLLQPVTTVFRTFLG</sequence>
<dbReference type="SUPFAM" id="SSF54909">
    <property type="entry name" value="Dimeric alpha+beta barrel"/>
    <property type="match status" value="1"/>
</dbReference>
<accession>A0A485BIM1</accession>
<protein>
    <submittedName>
        <fullName evidence="1">Probable quinol monooxygenase ygiN</fullName>
        <ecNumber evidence="1">1.-.-.-</ecNumber>
    </submittedName>
</protein>
<dbReference type="EC" id="1.-.-.-" evidence="1"/>
<evidence type="ECO:0000313" key="1">
    <source>
        <dbReference type="EMBL" id="VFS73635.1"/>
    </source>
</evidence>
<name>A0A485BIM1_RAOPL</name>
<dbReference type="InterPro" id="IPR011008">
    <property type="entry name" value="Dimeric_a/b-barrel"/>
</dbReference>
<gene>
    <name evidence="1" type="primary">ygiN</name>
    <name evidence="1" type="ORF">NCTC12998_04339</name>
</gene>
<reference evidence="1 2" key="1">
    <citation type="submission" date="2019-03" db="EMBL/GenBank/DDBJ databases">
        <authorList>
            <consortium name="Pathogen Informatics"/>
        </authorList>
    </citation>
    <scope>NUCLEOTIDE SEQUENCE [LARGE SCALE GENOMIC DNA]</scope>
    <source>
        <strain evidence="1 2">NCTC12998</strain>
    </source>
</reference>
<dbReference type="Gene3D" id="3.30.70.100">
    <property type="match status" value="1"/>
</dbReference>
<dbReference type="AlphaFoldDB" id="A0A485BIM1"/>
<proteinExistence type="predicted"/>
<dbReference type="EMBL" id="CAADJE010000025">
    <property type="protein sequence ID" value="VFS73635.1"/>
    <property type="molecule type" value="Genomic_DNA"/>
</dbReference>
<evidence type="ECO:0000313" key="2">
    <source>
        <dbReference type="Proteomes" id="UP000345637"/>
    </source>
</evidence>
<organism evidence="1 2">
    <name type="scientific">Raoultella planticola</name>
    <name type="common">Klebsiella planticola</name>
    <dbReference type="NCBI Taxonomy" id="575"/>
    <lineage>
        <taxon>Bacteria</taxon>
        <taxon>Pseudomonadati</taxon>
        <taxon>Pseudomonadota</taxon>
        <taxon>Gammaproteobacteria</taxon>
        <taxon>Enterobacterales</taxon>
        <taxon>Enterobacteriaceae</taxon>
        <taxon>Klebsiella/Raoultella group</taxon>
        <taxon>Raoultella</taxon>
    </lineage>
</organism>